<evidence type="ECO:0000313" key="1">
    <source>
        <dbReference type="EMBL" id="MBP2018820.1"/>
    </source>
</evidence>
<keyword evidence="2" id="KW-1185">Reference proteome</keyword>
<accession>A0ABS4JTF4</accession>
<protein>
    <submittedName>
        <fullName evidence="1">Uncharacterized protein</fullName>
    </submittedName>
</protein>
<gene>
    <name evidence="1" type="ORF">J2Z79_002235</name>
</gene>
<name>A0ABS4JTF4_9FIRM</name>
<dbReference type="Proteomes" id="UP001519289">
    <property type="component" value="Unassembled WGS sequence"/>
</dbReference>
<reference evidence="1 2" key="1">
    <citation type="submission" date="2021-03" db="EMBL/GenBank/DDBJ databases">
        <title>Genomic Encyclopedia of Type Strains, Phase IV (KMG-IV): sequencing the most valuable type-strain genomes for metagenomic binning, comparative biology and taxonomic classification.</title>
        <authorList>
            <person name="Goeker M."/>
        </authorList>
    </citation>
    <scope>NUCLEOTIDE SEQUENCE [LARGE SCALE GENOMIC DNA]</scope>
    <source>
        <strain evidence="1 2">DSM 27138</strain>
    </source>
</reference>
<sequence>MFRHGGNGSDPDELDSPFYRIRAGDLELTYDPGARAWYVYMPGRERLQTPVSTHPYYLSEQGFTMVNIDWDHTQEHVYGIEIVGGNPDVDLVIYDVGEPAREPKPGQGPARGRGRHLQLIRPVEK</sequence>
<organism evidence="1 2">
    <name type="scientific">Symbiobacterium terraclitae</name>
    <dbReference type="NCBI Taxonomy" id="557451"/>
    <lineage>
        <taxon>Bacteria</taxon>
        <taxon>Bacillati</taxon>
        <taxon>Bacillota</taxon>
        <taxon>Clostridia</taxon>
        <taxon>Eubacteriales</taxon>
        <taxon>Symbiobacteriaceae</taxon>
        <taxon>Symbiobacterium</taxon>
    </lineage>
</organism>
<dbReference type="RefSeq" id="WP_209466945.1">
    <property type="nucleotide sequence ID" value="NZ_JAGGLG010000018.1"/>
</dbReference>
<comment type="caution">
    <text evidence="1">The sequence shown here is derived from an EMBL/GenBank/DDBJ whole genome shotgun (WGS) entry which is preliminary data.</text>
</comment>
<dbReference type="EMBL" id="JAGGLG010000018">
    <property type="protein sequence ID" value="MBP2018820.1"/>
    <property type="molecule type" value="Genomic_DNA"/>
</dbReference>
<evidence type="ECO:0000313" key="2">
    <source>
        <dbReference type="Proteomes" id="UP001519289"/>
    </source>
</evidence>
<proteinExistence type="predicted"/>